<dbReference type="PROSITE" id="PS50110">
    <property type="entry name" value="RESPONSE_REGULATORY"/>
    <property type="match status" value="1"/>
</dbReference>
<keyword evidence="8" id="KW-0902">Two-component regulatory system</keyword>
<sequence length="422" mass="47506">MSTPAVQGASILVVDDSRTNREVLSQYLTQEGYQVYTAINGQQALELADADRHDLILLDVVMPKPDGYEVLSHLKSHATLRHIPVIMISALDQLDSVVKGIEMGAEDYLPKPFNPVLLRARIGACLEKKHLRDQEMHYVTELKRTQTKLIQSEKMSSLGQMVAGLAHEVNNPINFIYGNLKPAQEYIQDLLTIIHSYQTSYPTPKAELQDLLEDLEIDFIEEDIFKIMKSMRVGAERIRDLVLSLRNFSRLDEAEMKPAHLEEGIDSTLLILRHQLGEQNDYLPIEVIKDYGQVPETMCYPSQLNQVFMNILNNAIDAVRENGAVTNPQIHIKTLLHGDDKIRVKITDNGCGVADGIKSQIFDPFFTTKPVGSGQGLGLSICYQIVVDKHQGRLWCRSKPGQGSEFTIEIPYCSPGQEEYPH</sequence>
<dbReference type="CDD" id="cd00082">
    <property type="entry name" value="HisKA"/>
    <property type="match status" value="1"/>
</dbReference>
<accession>A0A0M2PS82</accession>
<dbReference type="AlphaFoldDB" id="A0A0M2PS82"/>
<gene>
    <name evidence="12" type="ORF">PROH_15375</name>
</gene>
<keyword evidence="6" id="KW-0418">Kinase</keyword>
<dbReference type="Pfam" id="PF00072">
    <property type="entry name" value="Response_reg"/>
    <property type="match status" value="1"/>
</dbReference>
<feature type="domain" description="Response regulatory" evidence="11">
    <location>
        <begin position="10"/>
        <end position="126"/>
    </location>
</feature>
<evidence type="ECO:0000256" key="6">
    <source>
        <dbReference type="ARBA" id="ARBA00022777"/>
    </source>
</evidence>
<evidence type="ECO:0000256" key="2">
    <source>
        <dbReference type="ARBA" id="ARBA00012438"/>
    </source>
</evidence>
<feature type="domain" description="Histidine kinase" evidence="10">
    <location>
        <begin position="164"/>
        <end position="414"/>
    </location>
</feature>
<evidence type="ECO:0000313" key="13">
    <source>
        <dbReference type="Proteomes" id="UP000034681"/>
    </source>
</evidence>
<keyword evidence="5" id="KW-0547">Nucleotide-binding</keyword>
<keyword evidence="4" id="KW-0808">Transferase</keyword>
<evidence type="ECO:0000256" key="7">
    <source>
        <dbReference type="ARBA" id="ARBA00022840"/>
    </source>
</evidence>
<evidence type="ECO:0000313" key="12">
    <source>
        <dbReference type="EMBL" id="KKI99380.1"/>
    </source>
</evidence>
<dbReference type="Gene3D" id="3.40.50.2300">
    <property type="match status" value="1"/>
</dbReference>
<evidence type="ECO:0000256" key="8">
    <source>
        <dbReference type="ARBA" id="ARBA00023012"/>
    </source>
</evidence>
<dbReference type="STRING" id="317619.GCA_000332315_02236"/>
<comment type="catalytic activity">
    <reaction evidence="1">
        <text>ATP + protein L-histidine = ADP + protein N-phospho-L-histidine.</text>
        <dbReference type="EC" id="2.7.13.3"/>
    </reaction>
</comment>
<dbReference type="InterPro" id="IPR011006">
    <property type="entry name" value="CheY-like_superfamily"/>
</dbReference>
<dbReference type="EC" id="2.7.13.3" evidence="2"/>
<feature type="modified residue" description="4-aspartylphosphate" evidence="9">
    <location>
        <position position="59"/>
    </location>
</feature>
<dbReference type="InterPro" id="IPR036890">
    <property type="entry name" value="HATPase_C_sf"/>
</dbReference>
<reference evidence="12" key="1">
    <citation type="submission" date="2012-04" db="EMBL/GenBank/DDBJ databases">
        <authorList>
            <person name="Borisov I.G."/>
            <person name="Ivanikova N.V."/>
            <person name="Pinevich A.V."/>
        </authorList>
    </citation>
    <scope>NUCLEOTIDE SEQUENCE</scope>
    <source>
        <strain evidence="12">CALU 1027</strain>
    </source>
</reference>
<dbReference type="InterPro" id="IPR036097">
    <property type="entry name" value="HisK_dim/P_sf"/>
</dbReference>
<evidence type="ECO:0000256" key="4">
    <source>
        <dbReference type="ARBA" id="ARBA00022679"/>
    </source>
</evidence>
<dbReference type="EMBL" id="AJTX02000006">
    <property type="protein sequence ID" value="KKI99380.1"/>
    <property type="molecule type" value="Genomic_DNA"/>
</dbReference>
<evidence type="ECO:0000259" key="10">
    <source>
        <dbReference type="PROSITE" id="PS50109"/>
    </source>
</evidence>
<dbReference type="Pfam" id="PF02518">
    <property type="entry name" value="HATPase_c"/>
    <property type="match status" value="1"/>
</dbReference>
<proteinExistence type="predicted"/>
<keyword evidence="7" id="KW-0067">ATP-binding</keyword>
<dbReference type="InterPro" id="IPR005467">
    <property type="entry name" value="His_kinase_dom"/>
</dbReference>
<dbReference type="InterPro" id="IPR004358">
    <property type="entry name" value="Sig_transdc_His_kin-like_C"/>
</dbReference>
<dbReference type="PANTHER" id="PTHR43547">
    <property type="entry name" value="TWO-COMPONENT HISTIDINE KINASE"/>
    <property type="match status" value="1"/>
</dbReference>
<evidence type="ECO:0000256" key="1">
    <source>
        <dbReference type="ARBA" id="ARBA00000085"/>
    </source>
</evidence>
<dbReference type="eggNOG" id="COG4191">
    <property type="taxonomic scope" value="Bacteria"/>
</dbReference>
<dbReference type="Proteomes" id="UP000034681">
    <property type="component" value="Unassembled WGS sequence"/>
</dbReference>
<dbReference type="PANTHER" id="PTHR43547:SF2">
    <property type="entry name" value="HYBRID SIGNAL TRANSDUCTION HISTIDINE KINASE C"/>
    <property type="match status" value="1"/>
</dbReference>
<keyword evidence="13" id="KW-1185">Reference proteome</keyword>
<evidence type="ECO:0000256" key="3">
    <source>
        <dbReference type="ARBA" id="ARBA00022553"/>
    </source>
</evidence>
<evidence type="ECO:0000256" key="9">
    <source>
        <dbReference type="PROSITE-ProRule" id="PRU00169"/>
    </source>
</evidence>
<dbReference type="Gene3D" id="3.30.565.10">
    <property type="entry name" value="Histidine kinase-like ATPase, C-terminal domain"/>
    <property type="match status" value="1"/>
</dbReference>
<dbReference type="SMART" id="SM00387">
    <property type="entry name" value="HATPase_c"/>
    <property type="match status" value="1"/>
</dbReference>
<dbReference type="PROSITE" id="PS50109">
    <property type="entry name" value="HIS_KIN"/>
    <property type="match status" value="1"/>
</dbReference>
<keyword evidence="3 9" id="KW-0597">Phosphoprotein</keyword>
<dbReference type="GO" id="GO:0005524">
    <property type="term" value="F:ATP binding"/>
    <property type="evidence" value="ECO:0007669"/>
    <property type="project" value="UniProtKB-KW"/>
</dbReference>
<name>A0A0M2PS82_PROHO</name>
<dbReference type="Gene3D" id="1.10.287.130">
    <property type="match status" value="1"/>
</dbReference>
<evidence type="ECO:0000256" key="5">
    <source>
        <dbReference type="ARBA" id="ARBA00022741"/>
    </source>
</evidence>
<dbReference type="SMART" id="SM00448">
    <property type="entry name" value="REC"/>
    <property type="match status" value="1"/>
</dbReference>
<dbReference type="InterPro" id="IPR003661">
    <property type="entry name" value="HisK_dim/P_dom"/>
</dbReference>
<dbReference type="FunFam" id="3.40.50.2300:FF:000121">
    <property type="entry name" value="Sensor histidine kinase RcsC"/>
    <property type="match status" value="1"/>
</dbReference>
<dbReference type="InterPro" id="IPR001789">
    <property type="entry name" value="Sig_transdc_resp-reg_receiver"/>
</dbReference>
<dbReference type="SUPFAM" id="SSF52172">
    <property type="entry name" value="CheY-like"/>
    <property type="match status" value="1"/>
</dbReference>
<evidence type="ECO:0000259" key="11">
    <source>
        <dbReference type="PROSITE" id="PS50110"/>
    </source>
</evidence>
<dbReference type="InterPro" id="IPR003594">
    <property type="entry name" value="HATPase_dom"/>
</dbReference>
<dbReference type="SUPFAM" id="SSF47384">
    <property type="entry name" value="Homodimeric domain of signal transducing histidine kinase"/>
    <property type="match status" value="1"/>
</dbReference>
<organism evidence="12 13">
    <name type="scientific">Prochlorothrix hollandica PCC 9006 = CALU 1027</name>
    <dbReference type="NCBI Taxonomy" id="317619"/>
    <lineage>
        <taxon>Bacteria</taxon>
        <taxon>Bacillati</taxon>
        <taxon>Cyanobacteriota</taxon>
        <taxon>Cyanophyceae</taxon>
        <taxon>Prochlorotrichales</taxon>
        <taxon>Prochlorotrichaceae</taxon>
        <taxon>Prochlorothrix</taxon>
    </lineage>
</organism>
<dbReference type="GO" id="GO:0000155">
    <property type="term" value="F:phosphorelay sensor kinase activity"/>
    <property type="evidence" value="ECO:0007669"/>
    <property type="project" value="InterPro"/>
</dbReference>
<comment type="caution">
    <text evidence="12">The sequence shown here is derived from an EMBL/GenBank/DDBJ whole genome shotgun (WGS) entry which is preliminary data.</text>
</comment>
<dbReference type="PRINTS" id="PR00344">
    <property type="entry name" value="BCTRLSENSOR"/>
</dbReference>
<dbReference type="SUPFAM" id="SSF55874">
    <property type="entry name" value="ATPase domain of HSP90 chaperone/DNA topoisomerase II/histidine kinase"/>
    <property type="match status" value="1"/>
</dbReference>
<protein>
    <recommendedName>
        <fullName evidence="2">histidine kinase</fullName>
        <ecNumber evidence="2">2.7.13.3</ecNumber>
    </recommendedName>
</protein>